<organism evidence="2 3">
    <name type="scientific">Triparma retinervis</name>
    <dbReference type="NCBI Taxonomy" id="2557542"/>
    <lineage>
        <taxon>Eukaryota</taxon>
        <taxon>Sar</taxon>
        <taxon>Stramenopiles</taxon>
        <taxon>Ochrophyta</taxon>
        <taxon>Bolidophyceae</taxon>
        <taxon>Parmales</taxon>
        <taxon>Triparmaceae</taxon>
        <taxon>Triparma</taxon>
    </lineage>
</organism>
<sequence>MERQIRVLILGDDGVGKSSLVSTFCSQHFPSSVPGIMTTIRVPPIEGAANNEKCVTTILDSQGETILRGMKGREGAPKGTGGGAKTGKHEDGKGE</sequence>
<dbReference type="AlphaFoldDB" id="A0A9W7DQQ0"/>
<evidence type="ECO:0000256" key="1">
    <source>
        <dbReference type="SAM" id="MobiDB-lite"/>
    </source>
</evidence>
<dbReference type="OrthoDB" id="10020961at2759"/>
<feature type="non-terminal residue" evidence="2">
    <location>
        <position position="1"/>
    </location>
</feature>
<dbReference type="EMBL" id="BRXZ01004357">
    <property type="protein sequence ID" value="GMH47278.1"/>
    <property type="molecule type" value="Genomic_DNA"/>
</dbReference>
<evidence type="ECO:0000313" key="2">
    <source>
        <dbReference type="EMBL" id="GMH47278.1"/>
    </source>
</evidence>
<accession>A0A9W7DQQ0</accession>
<dbReference type="Pfam" id="PF00071">
    <property type="entry name" value="Ras"/>
    <property type="match status" value="1"/>
</dbReference>
<dbReference type="GO" id="GO:0003924">
    <property type="term" value="F:GTPase activity"/>
    <property type="evidence" value="ECO:0007669"/>
    <property type="project" value="InterPro"/>
</dbReference>
<dbReference type="InterPro" id="IPR027417">
    <property type="entry name" value="P-loop_NTPase"/>
</dbReference>
<dbReference type="Proteomes" id="UP001165082">
    <property type="component" value="Unassembled WGS sequence"/>
</dbReference>
<dbReference type="InterPro" id="IPR001806">
    <property type="entry name" value="Small_GTPase"/>
</dbReference>
<protein>
    <submittedName>
        <fullName evidence="2">Uncharacterized protein</fullName>
    </submittedName>
</protein>
<comment type="caution">
    <text evidence="2">The sequence shown here is derived from an EMBL/GenBank/DDBJ whole genome shotgun (WGS) entry which is preliminary data.</text>
</comment>
<name>A0A9W7DQQ0_9STRA</name>
<reference evidence="2" key="1">
    <citation type="submission" date="2022-07" db="EMBL/GenBank/DDBJ databases">
        <title>Genome analysis of Parmales, a sister group of diatoms, reveals the evolutionary specialization of diatoms from phago-mixotrophs to photoautotrophs.</title>
        <authorList>
            <person name="Ban H."/>
            <person name="Sato S."/>
            <person name="Yoshikawa S."/>
            <person name="Kazumasa Y."/>
            <person name="Nakamura Y."/>
            <person name="Ichinomiya M."/>
            <person name="Saitoh K."/>
            <person name="Sato N."/>
            <person name="Blanc-Mathieu R."/>
            <person name="Endo H."/>
            <person name="Kuwata A."/>
            <person name="Ogata H."/>
        </authorList>
    </citation>
    <scope>NUCLEOTIDE SEQUENCE</scope>
</reference>
<gene>
    <name evidence="2" type="ORF">TrRE_jg7599</name>
</gene>
<evidence type="ECO:0000313" key="3">
    <source>
        <dbReference type="Proteomes" id="UP001165082"/>
    </source>
</evidence>
<proteinExistence type="predicted"/>
<dbReference type="SUPFAM" id="SSF52540">
    <property type="entry name" value="P-loop containing nucleoside triphosphate hydrolases"/>
    <property type="match status" value="1"/>
</dbReference>
<dbReference type="Gene3D" id="3.40.50.300">
    <property type="entry name" value="P-loop containing nucleotide triphosphate hydrolases"/>
    <property type="match status" value="1"/>
</dbReference>
<keyword evidence="3" id="KW-1185">Reference proteome</keyword>
<feature type="region of interest" description="Disordered" evidence="1">
    <location>
        <begin position="68"/>
        <end position="95"/>
    </location>
</feature>
<dbReference type="GO" id="GO:0005525">
    <property type="term" value="F:GTP binding"/>
    <property type="evidence" value="ECO:0007669"/>
    <property type="project" value="InterPro"/>
</dbReference>